<organism evidence="1 2">
    <name type="scientific">Candidatus Gottesmanbacteria bacterium RIFCSPHIGHO2_01_FULL_42_12</name>
    <dbReference type="NCBI Taxonomy" id="1798377"/>
    <lineage>
        <taxon>Bacteria</taxon>
        <taxon>Candidatus Gottesmaniibacteriota</taxon>
    </lineage>
</organism>
<reference evidence="1 2" key="1">
    <citation type="journal article" date="2016" name="Nat. Commun.">
        <title>Thousands of microbial genomes shed light on interconnected biogeochemical processes in an aquifer system.</title>
        <authorList>
            <person name="Anantharaman K."/>
            <person name="Brown C.T."/>
            <person name="Hug L.A."/>
            <person name="Sharon I."/>
            <person name="Castelle C.J."/>
            <person name="Probst A.J."/>
            <person name="Thomas B.C."/>
            <person name="Singh A."/>
            <person name="Wilkins M.J."/>
            <person name="Karaoz U."/>
            <person name="Brodie E.L."/>
            <person name="Williams K.H."/>
            <person name="Hubbard S.S."/>
            <person name="Banfield J.F."/>
        </authorList>
    </citation>
    <scope>NUCLEOTIDE SEQUENCE [LARGE SCALE GENOMIC DNA]</scope>
</reference>
<accession>A0A1F5Z141</accession>
<dbReference type="EMBL" id="MFJG01000027">
    <property type="protein sequence ID" value="OGG05842.1"/>
    <property type="molecule type" value="Genomic_DNA"/>
</dbReference>
<dbReference type="Proteomes" id="UP000178681">
    <property type="component" value="Unassembled WGS sequence"/>
</dbReference>
<proteinExistence type="predicted"/>
<gene>
    <name evidence="1" type="ORF">A2872_03170</name>
</gene>
<name>A0A1F5Z141_9BACT</name>
<comment type="caution">
    <text evidence="1">The sequence shown here is derived from an EMBL/GenBank/DDBJ whole genome shotgun (WGS) entry which is preliminary data.</text>
</comment>
<protein>
    <submittedName>
        <fullName evidence="1">Uncharacterized protein</fullName>
    </submittedName>
</protein>
<evidence type="ECO:0000313" key="2">
    <source>
        <dbReference type="Proteomes" id="UP000178681"/>
    </source>
</evidence>
<dbReference type="AlphaFoldDB" id="A0A1F5Z141"/>
<sequence length="73" mass="8293">MYEQANVICHGTLDDEEVEQQITIFPYREIAAEEVDCKAQIKKNGQLFCSLCVNPEVPGNNLRCRPNVRRALA</sequence>
<evidence type="ECO:0000313" key="1">
    <source>
        <dbReference type="EMBL" id="OGG05842.1"/>
    </source>
</evidence>